<proteinExistence type="inferred from homology"/>
<dbReference type="CDD" id="cd02588">
    <property type="entry name" value="HAD_L2-DEX"/>
    <property type="match status" value="1"/>
</dbReference>
<dbReference type="InterPro" id="IPR006439">
    <property type="entry name" value="HAD-SF_hydro_IA"/>
</dbReference>
<dbReference type="Pfam" id="PF00702">
    <property type="entry name" value="Hydrolase"/>
    <property type="match status" value="1"/>
</dbReference>
<dbReference type="Proteomes" id="UP000830326">
    <property type="component" value="Chromosome"/>
</dbReference>
<dbReference type="InterPro" id="IPR036412">
    <property type="entry name" value="HAD-like_sf"/>
</dbReference>
<reference evidence="3" key="1">
    <citation type="submission" date="2022-04" db="EMBL/GenBank/DDBJ databases">
        <title>Halobacillus sp. isolated from saltern.</title>
        <authorList>
            <person name="Won M."/>
            <person name="Lee C.-M."/>
            <person name="Woen H.-Y."/>
            <person name="Kwon S.-W."/>
        </authorList>
    </citation>
    <scope>NUCLEOTIDE SEQUENCE</scope>
    <source>
        <strain evidence="3">SSHM10-5</strain>
    </source>
</reference>
<dbReference type="InterPro" id="IPR006328">
    <property type="entry name" value="2-HAD"/>
</dbReference>
<sequence>MSYQAYVFDAYGTLFDVHSVKDTIHGHYPEKGPSISEEWRQRQVHYFMIRQLIQGYQPFDTVTKWALVDALAMNDVKYNDETVQKLMDQYQHLQPYSEVSHLAEKNPDKQLTIFSNGTRSMLQPLLENNQLTNTFSLISADDTKVYKPHPEAYQFAQSKLNQQKEEILFFSSNPWDIAGATHYGFHTAWVNRNGAKWPELGLKPNHILTDLQEIPNK</sequence>
<dbReference type="PRINTS" id="PR00413">
    <property type="entry name" value="HADHALOGNASE"/>
</dbReference>
<keyword evidence="4" id="KW-1185">Reference proteome</keyword>
<dbReference type="NCBIfam" id="TIGR01428">
    <property type="entry name" value="HAD_type_II"/>
    <property type="match status" value="1"/>
</dbReference>
<accession>A0ABY4HB93</accession>
<dbReference type="PANTHER" id="PTHR43316:SF3">
    <property type="entry name" value="HALOACID DEHALOGENASE, TYPE II (AFU_ORTHOLOGUE AFUA_2G07750)-RELATED"/>
    <property type="match status" value="1"/>
</dbReference>
<organism evidence="3 4">
    <name type="scientific">Halobacillus amylolyticus</name>
    <dbReference type="NCBI Taxonomy" id="2932259"/>
    <lineage>
        <taxon>Bacteria</taxon>
        <taxon>Bacillati</taxon>
        <taxon>Bacillota</taxon>
        <taxon>Bacilli</taxon>
        <taxon>Bacillales</taxon>
        <taxon>Bacillaceae</taxon>
        <taxon>Halobacillus</taxon>
    </lineage>
</organism>
<dbReference type="EMBL" id="CP095075">
    <property type="protein sequence ID" value="UOR11697.1"/>
    <property type="molecule type" value="Genomic_DNA"/>
</dbReference>
<dbReference type="SFLD" id="SFLDG01135">
    <property type="entry name" value="C1.5.6:_HAD__Beta-PGM__Phospha"/>
    <property type="match status" value="1"/>
</dbReference>
<evidence type="ECO:0000256" key="1">
    <source>
        <dbReference type="ARBA" id="ARBA00008106"/>
    </source>
</evidence>
<dbReference type="InterPro" id="IPR023198">
    <property type="entry name" value="PGP-like_dom2"/>
</dbReference>
<comment type="similarity">
    <text evidence="1">Belongs to the HAD-like hydrolase superfamily. S-2-haloalkanoic acid dehalogenase family.</text>
</comment>
<dbReference type="Gene3D" id="1.10.150.240">
    <property type="entry name" value="Putative phosphatase, domain 2"/>
    <property type="match status" value="1"/>
</dbReference>
<dbReference type="InterPro" id="IPR051540">
    <property type="entry name" value="S-2-haloacid_dehalogenase"/>
</dbReference>
<dbReference type="PANTHER" id="PTHR43316">
    <property type="entry name" value="HYDROLASE, HALOACID DELAHOGENASE-RELATED"/>
    <property type="match status" value="1"/>
</dbReference>
<keyword evidence="2" id="KW-0378">Hydrolase</keyword>
<dbReference type="SFLD" id="SFLDS00003">
    <property type="entry name" value="Haloacid_Dehalogenase"/>
    <property type="match status" value="1"/>
</dbReference>
<dbReference type="NCBIfam" id="TIGR01509">
    <property type="entry name" value="HAD-SF-IA-v3"/>
    <property type="match status" value="1"/>
</dbReference>
<evidence type="ECO:0000256" key="2">
    <source>
        <dbReference type="ARBA" id="ARBA00022801"/>
    </source>
</evidence>
<dbReference type="SFLD" id="SFLDF00045">
    <property type="entry name" value="2-haloacid_dehalogenase"/>
    <property type="match status" value="1"/>
</dbReference>
<evidence type="ECO:0000313" key="3">
    <source>
        <dbReference type="EMBL" id="UOR11697.1"/>
    </source>
</evidence>
<dbReference type="RefSeq" id="WP_245031913.1">
    <property type="nucleotide sequence ID" value="NZ_CP095075.1"/>
</dbReference>
<evidence type="ECO:0000313" key="4">
    <source>
        <dbReference type="Proteomes" id="UP000830326"/>
    </source>
</evidence>
<dbReference type="InterPro" id="IPR023214">
    <property type="entry name" value="HAD_sf"/>
</dbReference>
<dbReference type="SUPFAM" id="SSF56784">
    <property type="entry name" value="HAD-like"/>
    <property type="match status" value="1"/>
</dbReference>
<name>A0ABY4HB93_9BACI</name>
<dbReference type="NCBIfam" id="TIGR01493">
    <property type="entry name" value="HAD-SF-IA-v2"/>
    <property type="match status" value="1"/>
</dbReference>
<dbReference type="Gene3D" id="3.40.50.1000">
    <property type="entry name" value="HAD superfamily/HAD-like"/>
    <property type="match status" value="1"/>
</dbReference>
<protein>
    <submittedName>
        <fullName evidence="3">Haloacid dehalogenase type II</fullName>
    </submittedName>
</protein>
<gene>
    <name evidence="3" type="ORF">MUO15_19355</name>
</gene>
<dbReference type="SFLD" id="SFLDG01129">
    <property type="entry name" value="C1.5:_HAD__Beta-PGM__Phosphata"/>
    <property type="match status" value="1"/>
</dbReference>